<dbReference type="NCBIfam" id="TIGR01267">
    <property type="entry name" value="Phe4hydrox_mono"/>
    <property type="match status" value="1"/>
</dbReference>
<feature type="domain" description="Biopterin-dependent aromatic amino acid hydroxylase family profile" evidence="12">
    <location>
        <begin position="1"/>
        <end position="259"/>
    </location>
</feature>
<dbReference type="Gene3D" id="1.10.800.10">
    <property type="entry name" value="Aromatic amino acid hydroxylase"/>
    <property type="match status" value="1"/>
</dbReference>
<dbReference type="EC" id="1.14.16.1" evidence="4"/>
<comment type="pathway">
    <text evidence="2">Amino-acid degradation; L-phenylalanine degradation; acetoacetate and fumarate from L-phenylalanine: step 1/6.</text>
</comment>
<evidence type="ECO:0000256" key="4">
    <source>
        <dbReference type="ARBA" id="ARBA00011995"/>
    </source>
</evidence>
<keyword evidence="9" id="KW-0585">Phenylalanine catabolism</keyword>
<dbReference type="NCBIfam" id="NF008877">
    <property type="entry name" value="PRK11913.1-2"/>
    <property type="match status" value="1"/>
</dbReference>
<accession>A0A317C1T1</accession>
<evidence type="ECO:0000256" key="7">
    <source>
        <dbReference type="ARBA" id="ARBA00023004"/>
    </source>
</evidence>
<reference evidence="13 14" key="1">
    <citation type="submission" date="2018-05" db="EMBL/GenBank/DDBJ databases">
        <title>Leucothrix arctica sp. nov., isolated from Arctic seawater.</title>
        <authorList>
            <person name="Choi A."/>
            <person name="Baek K."/>
        </authorList>
    </citation>
    <scope>NUCLEOTIDE SEQUENCE [LARGE SCALE GENOMIC DNA]</scope>
    <source>
        <strain evidence="13 14">JCM 18388</strain>
    </source>
</reference>
<dbReference type="InterPro" id="IPR019774">
    <property type="entry name" value="Aromatic-AA_hydroxylase_C"/>
</dbReference>
<protein>
    <recommendedName>
        <fullName evidence="4">phenylalanine 4-monooxygenase</fullName>
        <ecNumber evidence="4">1.14.16.1</ecNumber>
    </recommendedName>
    <alternativeName>
        <fullName evidence="10">Phe-4-monooxygenase</fullName>
    </alternativeName>
</protein>
<dbReference type="SMR" id="A0A317C1T1"/>
<gene>
    <name evidence="13" type="primary">phhA</name>
    <name evidence="13" type="ORF">DKW60_20575</name>
</gene>
<dbReference type="PANTHER" id="PTHR11473">
    <property type="entry name" value="AROMATIC AMINO ACID HYDROXYLASE"/>
    <property type="match status" value="1"/>
</dbReference>
<comment type="cofactor">
    <cofactor evidence="1 11">
        <name>Fe(2+)</name>
        <dbReference type="ChEBI" id="CHEBI:29033"/>
    </cofactor>
</comment>
<evidence type="ECO:0000259" key="12">
    <source>
        <dbReference type="PROSITE" id="PS51410"/>
    </source>
</evidence>
<evidence type="ECO:0000256" key="8">
    <source>
        <dbReference type="ARBA" id="ARBA00023033"/>
    </source>
</evidence>
<dbReference type="RefSeq" id="WP_109839544.1">
    <property type="nucleotide sequence ID" value="NZ_QGKM01000083.1"/>
</dbReference>
<dbReference type="GO" id="GO:0005506">
    <property type="term" value="F:iron ion binding"/>
    <property type="evidence" value="ECO:0007669"/>
    <property type="project" value="InterPro"/>
</dbReference>
<dbReference type="PROSITE" id="PS51410">
    <property type="entry name" value="BH4_AAA_HYDROXYL_2"/>
    <property type="match status" value="1"/>
</dbReference>
<dbReference type="InterPro" id="IPR036329">
    <property type="entry name" value="Aro-AA_hydroxylase_C_sf"/>
</dbReference>
<evidence type="ECO:0000256" key="11">
    <source>
        <dbReference type="PIRSR" id="PIRSR601273-2"/>
    </source>
</evidence>
<feature type="binding site" evidence="11">
    <location>
        <position position="127"/>
    </location>
    <ligand>
        <name>Fe cation</name>
        <dbReference type="ChEBI" id="CHEBI:24875"/>
    </ligand>
</feature>
<comment type="similarity">
    <text evidence="3">Belongs to the biopterin-dependent aromatic amino acid hydroxylase family.</text>
</comment>
<dbReference type="InterPro" id="IPR036951">
    <property type="entry name" value="ArAA_hydroxylase_sf"/>
</dbReference>
<dbReference type="EMBL" id="QGKM01000083">
    <property type="protein sequence ID" value="PWQ92584.1"/>
    <property type="molecule type" value="Genomic_DNA"/>
</dbReference>
<feature type="binding site" evidence="11">
    <location>
        <position position="167"/>
    </location>
    <ligand>
        <name>Fe cation</name>
        <dbReference type="ChEBI" id="CHEBI:24875"/>
    </ligand>
</feature>
<dbReference type="SUPFAM" id="SSF56534">
    <property type="entry name" value="Aromatic aminoacid monoxygenases, catalytic and oligomerization domains"/>
    <property type="match status" value="1"/>
</dbReference>
<dbReference type="Proteomes" id="UP000245539">
    <property type="component" value="Unassembled WGS sequence"/>
</dbReference>
<evidence type="ECO:0000256" key="5">
    <source>
        <dbReference type="ARBA" id="ARBA00022723"/>
    </source>
</evidence>
<evidence type="ECO:0000313" key="14">
    <source>
        <dbReference type="Proteomes" id="UP000245539"/>
    </source>
</evidence>
<proteinExistence type="inferred from homology"/>
<dbReference type="Pfam" id="PF00351">
    <property type="entry name" value="Biopterin_H"/>
    <property type="match status" value="1"/>
</dbReference>
<dbReference type="OrthoDB" id="9780502at2"/>
<dbReference type="AlphaFoldDB" id="A0A317C1T1"/>
<evidence type="ECO:0000256" key="1">
    <source>
        <dbReference type="ARBA" id="ARBA00001954"/>
    </source>
</evidence>
<keyword evidence="5 11" id="KW-0479">Metal-binding</keyword>
<feature type="binding site" evidence="11">
    <location>
        <position position="122"/>
    </location>
    <ligand>
        <name>Fe cation</name>
        <dbReference type="ChEBI" id="CHEBI:24875"/>
    </ligand>
</feature>
<dbReference type="InterPro" id="IPR001273">
    <property type="entry name" value="ArAA_hydroxylase"/>
</dbReference>
<dbReference type="PANTHER" id="PTHR11473:SF24">
    <property type="entry name" value="PHENYLALANINE-4-HYDROXYLASE"/>
    <property type="match status" value="1"/>
</dbReference>
<keyword evidence="6" id="KW-0560">Oxidoreductase</keyword>
<evidence type="ECO:0000256" key="9">
    <source>
        <dbReference type="ARBA" id="ARBA00023232"/>
    </source>
</evidence>
<comment type="caution">
    <text evidence="13">The sequence shown here is derived from an EMBL/GenBank/DDBJ whole genome shotgun (WGS) entry which is preliminary data.</text>
</comment>
<keyword evidence="14" id="KW-1185">Reference proteome</keyword>
<evidence type="ECO:0000313" key="13">
    <source>
        <dbReference type="EMBL" id="PWQ92584.1"/>
    </source>
</evidence>
<evidence type="ECO:0000256" key="2">
    <source>
        <dbReference type="ARBA" id="ARBA00005088"/>
    </source>
</evidence>
<dbReference type="InterPro" id="IPR005960">
    <property type="entry name" value="Phe-4-hydroxylase_mono"/>
</dbReference>
<keyword evidence="8 13" id="KW-0503">Monooxygenase</keyword>
<dbReference type="GO" id="GO:0006559">
    <property type="term" value="P:L-phenylalanine catabolic process"/>
    <property type="evidence" value="ECO:0007669"/>
    <property type="project" value="UniProtKB-KW"/>
</dbReference>
<dbReference type="PRINTS" id="PR00372">
    <property type="entry name" value="FYWHYDRXLASE"/>
</dbReference>
<keyword evidence="7 11" id="KW-0408">Iron</keyword>
<evidence type="ECO:0000256" key="10">
    <source>
        <dbReference type="ARBA" id="ARBA00029922"/>
    </source>
</evidence>
<evidence type="ECO:0000256" key="6">
    <source>
        <dbReference type="ARBA" id="ARBA00023002"/>
    </source>
</evidence>
<evidence type="ECO:0000256" key="3">
    <source>
        <dbReference type="ARBA" id="ARBA00009712"/>
    </source>
</evidence>
<organism evidence="13 14">
    <name type="scientific">Leucothrix pacifica</name>
    <dbReference type="NCBI Taxonomy" id="1247513"/>
    <lineage>
        <taxon>Bacteria</taxon>
        <taxon>Pseudomonadati</taxon>
        <taxon>Pseudomonadota</taxon>
        <taxon>Gammaproteobacteria</taxon>
        <taxon>Thiotrichales</taxon>
        <taxon>Thiotrichaceae</taxon>
        <taxon>Leucothrix</taxon>
    </lineage>
</organism>
<sequence length="259" mass="29364">MSKKSNYIAKQADANGAIQYSDEEHETWRILMGRQMPLVNQYACAEYLDALEKLSLPGTYIPQCDTLSKQLKAASGWQVAPVPALINFKTFFAMLANKFFPAASFIRSREELNYLQEPDIFHEIVGHTPLLTNTRFATFTQNIGQLGQQADESQYVWIARLYWFTVEFGLLNEKALGAGLISSFSELQSSVESDTPIRKPFDLMEVLRTPYRIDIHQPVYYVLESLDQLLELGKQDLLGAIEEAKKLGLHAPLYAETKS</sequence>
<name>A0A317C1T1_9GAMM</name>
<dbReference type="GO" id="GO:0004505">
    <property type="term" value="F:phenylalanine 4-monooxygenase activity"/>
    <property type="evidence" value="ECO:0007669"/>
    <property type="project" value="UniProtKB-EC"/>
</dbReference>